<organism evidence="2 3">
    <name type="scientific">Streptomyces desertarenae</name>
    <dbReference type="NCBI Taxonomy" id="2666184"/>
    <lineage>
        <taxon>Bacteria</taxon>
        <taxon>Bacillati</taxon>
        <taxon>Actinomycetota</taxon>
        <taxon>Actinomycetes</taxon>
        <taxon>Kitasatosporales</taxon>
        <taxon>Streptomycetaceae</taxon>
        <taxon>Streptomyces</taxon>
    </lineage>
</organism>
<name>A0ABW4PTL2_9ACTN</name>
<evidence type="ECO:0000313" key="3">
    <source>
        <dbReference type="Proteomes" id="UP001597365"/>
    </source>
</evidence>
<dbReference type="Pfam" id="PF04149">
    <property type="entry name" value="DUF397"/>
    <property type="match status" value="1"/>
</dbReference>
<dbReference type="Proteomes" id="UP001597365">
    <property type="component" value="Unassembled WGS sequence"/>
</dbReference>
<comment type="caution">
    <text evidence="2">The sequence shown here is derived from an EMBL/GenBank/DDBJ whole genome shotgun (WGS) entry which is preliminary data.</text>
</comment>
<gene>
    <name evidence="2" type="ORF">ACFSJS_26425</name>
</gene>
<evidence type="ECO:0000259" key="1">
    <source>
        <dbReference type="Pfam" id="PF04149"/>
    </source>
</evidence>
<reference evidence="3" key="1">
    <citation type="journal article" date="2019" name="Int. J. Syst. Evol. Microbiol.">
        <title>The Global Catalogue of Microorganisms (GCM) 10K type strain sequencing project: providing services to taxonomists for standard genome sequencing and annotation.</title>
        <authorList>
            <consortium name="The Broad Institute Genomics Platform"/>
            <consortium name="The Broad Institute Genome Sequencing Center for Infectious Disease"/>
            <person name="Wu L."/>
            <person name="Ma J."/>
        </authorList>
    </citation>
    <scope>NUCLEOTIDE SEQUENCE [LARGE SCALE GENOMIC DNA]</scope>
    <source>
        <strain evidence="3">CGMCC 4.7455</strain>
    </source>
</reference>
<dbReference type="EMBL" id="JBHUFU010000026">
    <property type="protein sequence ID" value="MFD1833155.1"/>
    <property type="molecule type" value="Genomic_DNA"/>
</dbReference>
<keyword evidence="3" id="KW-1185">Reference proteome</keyword>
<protein>
    <submittedName>
        <fullName evidence="2">DUF397 domain-containing protein</fullName>
    </submittedName>
</protein>
<dbReference type="InterPro" id="IPR007278">
    <property type="entry name" value="DUF397"/>
</dbReference>
<dbReference type="RefSeq" id="WP_380904743.1">
    <property type="nucleotide sequence ID" value="NZ_JBHUFU010000026.1"/>
</dbReference>
<accession>A0ABW4PTL2</accession>
<evidence type="ECO:0000313" key="2">
    <source>
        <dbReference type="EMBL" id="MFD1833155.1"/>
    </source>
</evidence>
<proteinExistence type="predicted"/>
<feature type="domain" description="DUF397" evidence="1">
    <location>
        <begin position="12"/>
        <end position="64"/>
    </location>
</feature>
<sequence>MHPCIPAVPDRAWFKSSYSGAGATECVEAAFVPGNVAVRDSKEPGGPVLTFAAEAWDAFLREVKIHDARGGDLC</sequence>